<dbReference type="SUPFAM" id="SSF75005">
    <property type="entry name" value="Arabinanase/levansucrase/invertase"/>
    <property type="match status" value="1"/>
</dbReference>
<dbReference type="KEGG" id="mro:MROS_1577"/>
<protein>
    <submittedName>
        <fullName evidence="4">Glycosidase PH1107-related protein</fullName>
    </submittedName>
</protein>
<name>I7A0N8_MELRP</name>
<dbReference type="HOGENOM" id="CLU_046648_0_0_10"/>
<dbReference type="GO" id="GO:0016757">
    <property type="term" value="F:glycosyltransferase activity"/>
    <property type="evidence" value="ECO:0007669"/>
    <property type="project" value="UniProtKB-KW"/>
</dbReference>
<organism evidence="4 5">
    <name type="scientific">Melioribacter roseus (strain DSM 23840 / JCM 17771 / VKM B-2668 / P3M-2)</name>
    <dbReference type="NCBI Taxonomy" id="1191523"/>
    <lineage>
        <taxon>Bacteria</taxon>
        <taxon>Pseudomonadati</taxon>
        <taxon>Ignavibacteriota</taxon>
        <taxon>Ignavibacteria</taxon>
        <taxon>Ignavibacteriales</taxon>
        <taxon>Melioribacteraceae</taxon>
        <taxon>Melioribacter</taxon>
    </lineage>
</organism>
<keyword evidence="5" id="KW-1185">Reference proteome</keyword>
<dbReference type="Gene3D" id="2.115.10.20">
    <property type="entry name" value="Glycosyl hydrolase domain, family 43"/>
    <property type="match status" value="1"/>
</dbReference>
<dbReference type="Proteomes" id="UP000009011">
    <property type="component" value="Chromosome"/>
</dbReference>
<dbReference type="InterPro" id="IPR023296">
    <property type="entry name" value="Glyco_hydro_beta-prop_sf"/>
</dbReference>
<keyword evidence="4" id="KW-0378">Hydrolase</keyword>
<evidence type="ECO:0000313" key="5">
    <source>
        <dbReference type="Proteomes" id="UP000009011"/>
    </source>
</evidence>
<dbReference type="AlphaFoldDB" id="I7A0N8"/>
<accession>I7A0N8</accession>
<keyword evidence="4" id="KW-0326">Glycosidase</keyword>
<dbReference type="eggNOG" id="COG2152">
    <property type="taxonomic scope" value="Bacteria"/>
</dbReference>
<evidence type="ECO:0000256" key="1">
    <source>
        <dbReference type="ARBA" id="ARBA00022676"/>
    </source>
</evidence>
<keyword evidence="1" id="KW-0328">Glycosyltransferase</keyword>
<gene>
    <name evidence="4" type="ordered locus">MROS_1577</name>
</gene>
<dbReference type="GO" id="GO:0016798">
    <property type="term" value="F:hydrolase activity, acting on glycosyl bonds"/>
    <property type="evidence" value="ECO:0007669"/>
    <property type="project" value="UniProtKB-KW"/>
</dbReference>
<dbReference type="CDD" id="cd08993">
    <property type="entry name" value="GH130"/>
    <property type="match status" value="1"/>
</dbReference>
<keyword evidence="2" id="KW-0808">Transferase</keyword>
<evidence type="ECO:0000313" key="4">
    <source>
        <dbReference type="EMBL" id="AFN74813.1"/>
    </source>
</evidence>
<dbReference type="InterPro" id="IPR007184">
    <property type="entry name" value="Mannoside_phosphorylase"/>
</dbReference>
<comment type="similarity">
    <text evidence="3">Belongs to the glycosyl hydrolase 130 family.</text>
</comment>
<dbReference type="Pfam" id="PF04041">
    <property type="entry name" value="Glyco_hydro_130"/>
    <property type="match status" value="1"/>
</dbReference>
<reference evidence="4 5" key="1">
    <citation type="journal article" date="2013" name="PLoS ONE">
        <title>Genomic analysis of Melioribacter roseus, facultatively anaerobic organotrophic bacterium representing a novel deep lineage within Bacteriodetes/Chlorobi group.</title>
        <authorList>
            <person name="Kadnikov V.V."/>
            <person name="Mardanov A.V."/>
            <person name="Podosokorskaya O.A."/>
            <person name="Gavrilov S.N."/>
            <person name="Kublanov I.V."/>
            <person name="Beletsky A.V."/>
            <person name="Bonch-Osmolovskaya E.A."/>
            <person name="Ravin N.V."/>
        </authorList>
    </citation>
    <scope>NUCLEOTIDE SEQUENCE [LARGE SCALE GENOMIC DNA]</scope>
    <source>
        <strain evidence="5">JCM 17771 / P3M-2</strain>
    </source>
</reference>
<proteinExistence type="inferred from homology"/>
<dbReference type="STRING" id="1191523.MROS_1577"/>
<evidence type="ECO:0000256" key="3">
    <source>
        <dbReference type="ARBA" id="ARBA00024356"/>
    </source>
</evidence>
<dbReference type="EMBL" id="CP003557">
    <property type="protein sequence ID" value="AFN74813.1"/>
    <property type="molecule type" value="Genomic_DNA"/>
</dbReference>
<dbReference type="PANTHER" id="PTHR34106:SF1">
    <property type="entry name" value="1,4-BETA-MANNOSYL-N-ACETYLGLUCOSAMINE PHOSPHORYLASE"/>
    <property type="match status" value="1"/>
</dbReference>
<dbReference type="PIRSF" id="PIRSF016202">
    <property type="entry name" value="PH1107"/>
    <property type="match status" value="1"/>
</dbReference>
<dbReference type="PANTHER" id="PTHR34106">
    <property type="entry name" value="GLYCOSIDASE"/>
    <property type="match status" value="1"/>
</dbReference>
<evidence type="ECO:0000256" key="2">
    <source>
        <dbReference type="ARBA" id="ARBA00022679"/>
    </source>
</evidence>
<sequence>MEDVSSVFNPGAIKFNDKYLLVLRVQTRGRETYLMKALSDNGIDFEVENSVIEFEGIDKIRDEIYHIYDTRITQIGEQYYLMFAMDMVAGCRLGLARTEDFNRYEFLGIVSKDDSRNGVLLPEKINGKFLRFERPNSVKLEGGPLTGNTIYLSESDDLINWNYIEPVMSGRFHYWDENIGSGPPPVKTREGWLHIYHGVATHFSSSNIYQAGVSLHELDNPAKIIARGSLNILEPREIYEMVGQVQNVCFPSGMIVEKYEDGFAALDSKVLVYYGAADTVVALAFTTIKELIDDAKI</sequence>
<dbReference type="PATRIC" id="fig|1191523.3.peg.1672"/>